<dbReference type="GO" id="GO:0030149">
    <property type="term" value="P:sphingolipid catabolic process"/>
    <property type="evidence" value="ECO:0007669"/>
    <property type="project" value="TreeGrafter"/>
</dbReference>
<dbReference type="GeneID" id="16997961"/>
<keyword evidence="9" id="KW-1133">Transmembrane helix</keyword>
<evidence type="ECO:0000256" key="5">
    <source>
        <dbReference type="ARBA" id="ARBA00022692"/>
    </source>
</evidence>
<proteinExistence type="inferred from homology"/>
<dbReference type="Proteomes" id="UP000007014">
    <property type="component" value="Chromosome 20"/>
</dbReference>
<gene>
    <name evidence="18" type="ORF">CYME_CMT631C</name>
</gene>
<dbReference type="eggNOG" id="KOG1383">
    <property type="taxonomic scope" value="Eukaryota"/>
</dbReference>
<dbReference type="STRING" id="280699.M1UY42"/>
<feature type="compositionally biased region" description="Polar residues" evidence="17">
    <location>
        <begin position="30"/>
        <end position="45"/>
    </location>
</feature>
<accession>M1UY42</accession>
<evidence type="ECO:0000313" key="18">
    <source>
        <dbReference type="EMBL" id="BAM83526.1"/>
    </source>
</evidence>
<dbReference type="InterPro" id="IPR015421">
    <property type="entry name" value="PyrdxlP-dep_Trfase_major"/>
</dbReference>
<comment type="cofactor">
    <cofactor evidence="1 16">
        <name>pyridoxal 5'-phosphate</name>
        <dbReference type="ChEBI" id="CHEBI:597326"/>
    </cofactor>
</comment>
<protein>
    <recommendedName>
        <fullName evidence="14">sphinganine-1-phosphate aldolase</fullName>
        <ecNumber evidence="14">4.1.2.27</ecNumber>
    </recommendedName>
    <alternativeName>
        <fullName evidence="15">Sphingosine-1-phosphate aldolase</fullName>
    </alternativeName>
</protein>
<comment type="pathway">
    <text evidence="4">Sphingolipid metabolism.</text>
</comment>
<keyword evidence="11" id="KW-0472">Membrane</keyword>
<dbReference type="FunFam" id="6.10.140.2150:FF:000001">
    <property type="entry name" value="Sphingosine-1-phosphate lyase 1"/>
    <property type="match status" value="1"/>
</dbReference>
<evidence type="ECO:0000256" key="13">
    <source>
        <dbReference type="ARBA" id="ARBA00038302"/>
    </source>
</evidence>
<dbReference type="InterPro" id="IPR002129">
    <property type="entry name" value="PyrdxlP-dep_de-COase"/>
</dbReference>
<reference evidence="18 19" key="2">
    <citation type="journal article" date="2007" name="BMC Biol.">
        <title>A 100%-complete sequence reveals unusually simple genomic features in the hot-spring red alga Cyanidioschyzon merolae.</title>
        <authorList>
            <person name="Nozaki H."/>
            <person name="Takano H."/>
            <person name="Misumi O."/>
            <person name="Terasawa K."/>
            <person name="Matsuzaki M."/>
            <person name="Maruyama S."/>
            <person name="Nishida K."/>
            <person name="Yagisawa F."/>
            <person name="Yoshida Y."/>
            <person name="Fujiwara T."/>
            <person name="Takio S."/>
            <person name="Tamura K."/>
            <person name="Chung S.J."/>
            <person name="Nakamura S."/>
            <person name="Kuroiwa H."/>
            <person name="Tanaka K."/>
            <person name="Sato N."/>
            <person name="Kuroiwa T."/>
        </authorList>
    </citation>
    <scope>NUCLEOTIDE SEQUENCE [LARGE SCALE GENOMIC DNA]</scope>
    <source>
        <strain evidence="18 19">10D</strain>
    </source>
</reference>
<dbReference type="RefSeq" id="XP_005539562.1">
    <property type="nucleotide sequence ID" value="XM_005539505.1"/>
</dbReference>
<dbReference type="FunFam" id="3.40.640.10:FF:000020">
    <property type="entry name" value="sphingosine-1-phosphate lyase 1"/>
    <property type="match status" value="1"/>
</dbReference>
<dbReference type="Pfam" id="PF00282">
    <property type="entry name" value="Pyridoxal_deC"/>
    <property type="match status" value="1"/>
</dbReference>
<dbReference type="InterPro" id="IPR015422">
    <property type="entry name" value="PyrdxlP-dep_Trfase_small"/>
</dbReference>
<comment type="similarity">
    <text evidence="13">Belongs to the group II decarboxylase family. Sphingosine-1-phosphate lyase subfamily.</text>
</comment>
<dbReference type="HOGENOM" id="CLU_028929_1_0_1"/>
<comment type="subcellular location">
    <subcellularLocation>
        <location evidence="2">Endoplasmic reticulum membrane</location>
        <topology evidence="2">Single-pass membrane protein</topology>
    </subcellularLocation>
</comment>
<reference evidence="18 19" key="1">
    <citation type="journal article" date="2004" name="Nature">
        <title>Genome sequence of the ultrasmall unicellular red alga Cyanidioschyzon merolae 10D.</title>
        <authorList>
            <person name="Matsuzaki M."/>
            <person name="Misumi O."/>
            <person name="Shin-i T."/>
            <person name="Maruyama S."/>
            <person name="Takahara M."/>
            <person name="Miyagishima S."/>
            <person name="Mori T."/>
            <person name="Nishida K."/>
            <person name="Yagisawa F."/>
            <person name="Nishida K."/>
            <person name="Yoshida Y."/>
            <person name="Nishimura Y."/>
            <person name="Nakao S."/>
            <person name="Kobayashi T."/>
            <person name="Momoyama Y."/>
            <person name="Higashiyama T."/>
            <person name="Minoda A."/>
            <person name="Sano M."/>
            <person name="Nomoto H."/>
            <person name="Oishi K."/>
            <person name="Hayashi H."/>
            <person name="Ohta F."/>
            <person name="Nishizaka S."/>
            <person name="Haga S."/>
            <person name="Miura S."/>
            <person name="Morishita T."/>
            <person name="Kabeya Y."/>
            <person name="Terasawa K."/>
            <person name="Suzuki Y."/>
            <person name="Ishii Y."/>
            <person name="Asakawa S."/>
            <person name="Takano H."/>
            <person name="Ohta N."/>
            <person name="Kuroiwa H."/>
            <person name="Tanaka K."/>
            <person name="Shimizu N."/>
            <person name="Sugano S."/>
            <person name="Sato N."/>
            <person name="Nozaki H."/>
            <person name="Ogasawara N."/>
            <person name="Kohara Y."/>
            <person name="Kuroiwa T."/>
        </authorList>
    </citation>
    <scope>NUCLEOTIDE SEQUENCE [LARGE SCALE GENOMIC DNA]</scope>
    <source>
        <strain evidence="18 19">10D</strain>
    </source>
</reference>
<evidence type="ECO:0000256" key="16">
    <source>
        <dbReference type="PIRSR" id="PIRSR602129-50"/>
    </source>
</evidence>
<keyword evidence="10" id="KW-0443">Lipid metabolism</keyword>
<dbReference type="KEGG" id="cme:CYME_CMT631C"/>
<dbReference type="OMA" id="FKDHQFT"/>
<dbReference type="GO" id="GO:0008117">
    <property type="term" value="F:sphinganine-1-phosphate aldolase activity"/>
    <property type="evidence" value="ECO:0007669"/>
    <property type="project" value="UniProtKB-EC"/>
</dbReference>
<dbReference type="InterPro" id="IPR050477">
    <property type="entry name" value="GrpII_AminoAcid_Decarb"/>
</dbReference>
<evidence type="ECO:0000256" key="3">
    <source>
        <dbReference type="ARBA" id="ARBA00004760"/>
    </source>
</evidence>
<dbReference type="SUPFAM" id="SSF53383">
    <property type="entry name" value="PLP-dependent transferases"/>
    <property type="match status" value="1"/>
</dbReference>
<evidence type="ECO:0000256" key="10">
    <source>
        <dbReference type="ARBA" id="ARBA00023098"/>
    </source>
</evidence>
<evidence type="ECO:0000256" key="15">
    <source>
        <dbReference type="ARBA" id="ARBA00042568"/>
    </source>
</evidence>
<dbReference type="EC" id="4.1.2.27" evidence="14"/>
<evidence type="ECO:0000256" key="12">
    <source>
        <dbReference type="ARBA" id="ARBA00023239"/>
    </source>
</evidence>
<dbReference type="Gene3D" id="6.10.140.2150">
    <property type="match status" value="1"/>
</dbReference>
<evidence type="ECO:0000256" key="6">
    <source>
        <dbReference type="ARBA" id="ARBA00022824"/>
    </source>
</evidence>
<evidence type="ECO:0000313" key="19">
    <source>
        <dbReference type="Proteomes" id="UP000007014"/>
    </source>
</evidence>
<evidence type="ECO:0000256" key="11">
    <source>
        <dbReference type="ARBA" id="ARBA00023136"/>
    </source>
</evidence>
<dbReference type="OrthoDB" id="10254570at2759"/>
<evidence type="ECO:0000256" key="4">
    <source>
        <dbReference type="ARBA" id="ARBA00004991"/>
    </source>
</evidence>
<evidence type="ECO:0000256" key="1">
    <source>
        <dbReference type="ARBA" id="ARBA00001933"/>
    </source>
</evidence>
<dbReference type="EMBL" id="AP006502">
    <property type="protein sequence ID" value="BAM83526.1"/>
    <property type="molecule type" value="Genomic_DNA"/>
</dbReference>
<evidence type="ECO:0000256" key="8">
    <source>
        <dbReference type="ARBA" id="ARBA00022919"/>
    </source>
</evidence>
<keyword evidence="6" id="KW-0256">Endoplasmic reticulum</keyword>
<name>M1UY42_CYAM1</name>
<dbReference type="GO" id="GO:0005789">
    <property type="term" value="C:endoplasmic reticulum membrane"/>
    <property type="evidence" value="ECO:0007669"/>
    <property type="project" value="UniProtKB-SubCell"/>
</dbReference>
<evidence type="ECO:0000256" key="7">
    <source>
        <dbReference type="ARBA" id="ARBA00022898"/>
    </source>
</evidence>
<dbReference type="InterPro" id="IPR015424">
    <property type="entry name" value="PyrdxlP-dep_Trfase"/>
</dbReference>
<dbReference type="Gramene" id="CMT631CT">
    <property type="protein sequence ID" value="CMT631CT"/>
    <property type="gene ID" value="CMT631C"/>
</dbReference>
<comment type="pathway">
    <text evidence="3">Lipid metabolism; sphingolipid metabolism.</text>
</comment>
<feature type="region of interest" description="Disordered" evidence="17">
    <location>
        <begin position="1"/>
        <end position="45"/>
    </location>
</feature>
<keyword evidence="7 16" id="KW-0663">Pyridoxal phosphate</keyword>
<dbReference type="GO" id="GO:0019752">
    <property type="term" value="P:carboxylic acid metabolic process"/>
    <property type="evidence" value="ECO:0007669"/>
    <property type="project" value="InterPro"/>
</dbReference>
<keyword evidence="8" id="KW-0746">Sphingolipid metabolism</keyword>
<organism evidence="18 19">
    <name type="scientific">Cyanidioschyzon merolae (strain NIES-3377 / 10D)</name>
    <name type="common">Unicellular red alga</name>
    <dbReference type="NCBI Taxonomy" id="280699"/>
    <lineage>
        <taxon>Eukaryota</taxon>
        <taxon>Rhodophyta</taxon>
        <taxon>Bangiophyceae</taxon>
        <taxon>Cyanidiales</taxon>
        <taxon>Cyanidiaceae</taxon>
        <taxon>Cyanidioschyzon</taxon>
    </lineage>
</organism>
<dbReference type="GO" id="GO:0030170">
    <property type="term" value="F:pyridoxal phosphate binding"/>
    <property type="evidence" value="ECO:0007669"/>
    <property type="project" value="InterPro"/>
</dbReference>
<sequence length="638" mass="70022">MTEEFAVEARRVSCEDSGPEGSPSAAARSEQGTETPTSTNATGTRLNWNTQAPAVTNNGWQIAASECSCSGSALGEACTPDAAPSHVGTGAAARSVMATASVENSVHSLSESQISWKTRLNDLLERLLPWIPERMASFLYRQATRWLPTLAQRLRSAYAKSLEPMDAVVHPYRGIVPTFDRLPAEGRAPTQILADLDRMIECEAPKWEQGFVSGAVYSGDRAHAEFLSNVYARTTHLNPLHADVWPSCIKFEAEIVRMTASMLHGGPQACGVVTSGGTESILLACKTYRDWGRAERRITRPEIIIPSTAHAAFYKAAQYFNLRLRIAAVNPETFRVKVEHVRKLVNRNTVLIVGSAPQFPHGVIDSIEDLAEIAQKRRVGFHVDACLGGFVLPWLEMLQKLRPDAPHLRDLQVPCIDFRVPGVTSISVDTHKYGYAAKGTSVILYATPEWRRYQFFTLTDWSGGLYYSPTFAGSRPGGLIAACWASMLRMGEDGYMHATDAIFRAAHALKTGIRARIPDLRILGAPLWVIALAAADPSTLNIYRVLDAMSDRGWSLNGLHRPPCIHICLTLRHCAPGVIERFLSDLSDCVKSNLELDRSNRTGKTEGMAPIYGLGGTMPARGVVSDLLLSYMDLLYKV</sequence>
<keyword evidence="19" id="KW-1185">Reference proteome</keyword>
<dbReference type="AlphaFoldDB" id="M1UY42"/>
<feature type="modified residue" description="N6-(pyridoxal phosphate)lysine" evidence="16">
    <location>
        <position position="432"/>
    </location>
</feature>
<evidence type="ECO:0000256" key="14">
    <source>
        <dbReference type="ARBA" id="ARBA00038965"/>
    </source>
</evidence>
<dbReference type="PANTHER" id="PTHR42735">
    <property type="match status" value="1"/>
</dbReference>
<keyword evidence="5" id="KW-0812">Transmembrane</keyword>
<evidence type="ECO:0000256" key="17">
    <source>
        <dbReference type="SAM" id="MobiDB-lite"/>
    </source>
</evidence>
<evidence type="ECO:0000256" key="2">
    <source>
        <dbReference type="ARBA" id="ARBA00004389"/>
    </source>
</evidence>
<dbReference type="Gene3D" id="3.40.640.10">
    <property type="entry name" value="Type I PLP-dependent aspartate aminotransferase-like (Major domain)"/>
    <property type="match status" value="1"/>
</dbReference>
<evidence type="ECO:0000256" key="9">
    <source>
        <dbReference type="ARBA" id="ARBA00022989"/>
    </source>
</evidence>
<dbReference type="Gene3D" id="3.90.1150.10">
    <property type="entry name" value="Aspartate Aminotransferase, domain 1"/>
    <property type="match status" value="1"/>
</dbReference>
<dbReference type="PANTHER" id="PTHR42735:SF6">
    <property type="entry name" value="SPHINGOSINE-1-PHOSPHATE LYASE 1"/>
    <property type="match status" value="1"/>
</dbReference>
<keyword evidence="12 18" id="KW-0456">Lyase</keyword>